<dbReference type="EMBL" id="BJUV01000007">
    <property type="protein sequence ID" value="GEK82660.1"/>
    <property type="molecule type" value="Genomic_DNA"/>
</dbReference>
<name>A0A7W3JJM6_9MICO</name>
<dbReference type="Pfam" id="PF01546">
    <property type="entry name" value="Peptidase_M20"/>
    <property type="match status" value="1"/>
</dbReference>
<evidence type="ECO:0000313" key="8">
    <source>
        <dbReference type="EMBL" id="MBA8814068.1"/>
    </source>
</evidence>
<dbReference type="GO" id="GO:0046872">
    <property type="term" value="F:metal ion binding"/>
    <property type="evidence" value="ECO:0007669"/>
    <property type="project" value="UniProtKB-KW"/>
</dbReference>
<reference evidence="7 9" key="1">
    <citation type="submission" date="2019-07" db="EMBL/GenBank/DDBJ databases">
        <title>Whole genome shotgun sequence of Frigoribacterium faeni NBRC 103066.</title>
        <authorList>
            <person name="Hosoyama A."/>
            <person name="Uohara A."/>
            <person name="Ohji S."/>
            <person name="Ichikawa N."/>
        </authorList>
    </citation>
    <scope>NUCLEOTIDE SEQUENCE [LARGE SCALE GENOMIC DNA]</scope>
    <source>
        <strain evidence="7 9">NBRC 103066</strain>
    </source>
</reference>
<dbReference type="Pfam" id="PF07687">
    <property type="entry name" value="M20_dimer"/>
    <property type="match status" value="1"/>
</dbReference>
<comment type="caution">
    <text evidence="8">The sequence shown here is derived from an EMBL/GenBank/DDBJ whole genome shotgun (WGS) entry which is preliminary data.</text>
</comment>
<evidence type="ECO:0000256" key="3">
    <source>
        <dbReference type="ARBA" id="ARBA00022723"/>
    </source>
</evidence>
<dbReference type="Gene3D" id="3.40.630.10">
    <property type="entry name" value="Zn peptidases"/>
    <property type="match status" value="1"/>
</dbReference>
<dbReference type="InterPro" id="IPR036264">
    <property type="entry name" value="Bact_exopeptidase_dim_dom"/>
</dbReference>
<dbReference type="InterPro" id="IPR002933">
    <property type="entry name" value="Peptidase_M20"/>
</dbReference>
<comment type="cofactor">
    <cofactor evidence="1">
        <name>Zn(2+)</name>
        <dbReference type="ChEBI" id="CHEBI:29105"/>
    </cofactor>
</comment>
<evidence type="ECO:0000313" key="7">
    <source>
        <dbReference type="EMBL" id="GEK82660.1"/>
    </source>
</evidence>
<comment type="similarity">
    <text evidence="2">Belongs to the peptidase M20A family.</text>
</comment>
<reference evidence="8 10" key="2">
    <citation type="submission" date="2020-07" db="EMBL/GenBank/DDBJ databases">
        <title>Sequencing the genomes of 1000 actinobacteria strains.</title>
        <authorList>
            <person name="Klenk H.-P."/>
        </authorList>
    </citation>
    <scope>NUCLEOTIDE SEQUENCE [LARGE SCALE GENOMIC DNA]</scope>
    <source>
        <strain evidence="8 10">DSM 10309</strain>
    </source>
</reference>
<keyword evidence="9" id="KW-1185">Reference proteome</keyword>
<dbReference type="SUPFAM" id="SSF53187">
    <property type="entry name" value="Zn-dependent exopeptidases"/>
    <property type="match status" value="1"/>
</dbReference>
<dbReference type="OrthoDB" id="7055905at2"/>
<dbReference type="InterPro" id="IPR011650">
    <property type="entry name" value="Peptidase_M20_dimer"/>
</dbReference>
<dbReference type="Gene3D" id="3.30.70.360">
    <property type="match status" value="1"/>
</dbReference>
<dbReference type="Proteomes" id="UP000522688">
    <property type="component" value="Unassembled WGS sequence"/>
</dbReference>
<evidence type="ECO:0000259" key="6">
    <source>
        <dbReference type="Pfam" id="PF07687"/>
    </source>
</evidence>
<evidence type="ECO:0000313" key="9">
    <source>
        <dbReference type="Proteomes" id="UP000321154"/>
    </source>
</evidence>
<evidence type="ECO:0000256" key="4">
    <source>
        <dbReference type="ARBA" id="ARBA00022801"/>
    </source>
</evidence>
<dbReference type="AlphaFoldDB" id="A0A7W3JJM6"/>
<evidence type="ECO:0000256" key="1">
    <source>
        <dbReference type="ARBA" id="ARBA00001947"/>
    </source>
</evidence>
<feature type="domain" description="Peptidase M20 dimerisation" evidence="6">
    <location>
        <begin position="177"/>
        <end position="260"/>
    </location>
</feature>
<dbReference type="RefSeq" id="WP_146853550.1">
    <property type="nucleotide sequence ID" value="NZ_BAAAHR010000006.1"/>
</dbReference>
<dbReference type="EC" id="3.5.1.18" evidence="8"/>
<dbReference type="EMBL" id="JACGWW010000003">
    <property type="protein sequence ID" value="MBA8814068.1"/>
    <property type="molecule type" value="Genomic_DNA"/>
</dbReference>
<protein>
    <submittedName>
        <fullName evidence="7">Peptidase M20</fullName>
    </submittedName>
    <submittedName>
        <fullName evidence="8">Succinyl-diaminopimelate desuccinylase</fullName>
        <ecNumber evidence="8">3.5.1.18</ecNumber>
    </submittedName>
</protein>
<dbReference type="PANTHER" id="PTHR43808:SF8">
    <property type="entry name" value="PEPTIDASE M20 DIMERISATION DOMAIN-CONTAINING PROTEIN"/>
    <property type="match status" value="1"/>
</dbReference>
<dbReference type="InterPro" id="IPR050072">
    <property type="entry name" value="Peptidase_M20A"/>
</dbReference>
<dbReference type="InterPro" id="IPR001261">
    <property type="entry name" value="ArgE/DapE_CS"/>
</dbReference>
<accession>A0A7W3JJM6</accession>
<dbReference type="SUPFAM" id="SSF55031">
    <property type="entry name" value="Bacterial exopeptidase dimerisation domain"/>
    <property type="match status" value="1"/>
</dbReference>
<dbReference type="PANTHER" id="PTHR43808">
    <property type="entry name" value="ACETYLORNITHINE DEACETYLASE"/>
    <property type="match status" value="1"/>
</dbReference>
<proteinExistence type="inferred from homology"/>
<organism evidence="8 10">
    <name type="scientific">Frigoribacterium faeni</name>
    <dbReference type="NCBI Taxonomy" id="145483"/>
    <lineage>
        <taxon>Bacteria</taxon>
        <taxon>Bacillati</taxon>
        <taxon>Actinomycetota</taxon>
        <taxon>Actinomycetes</taxon>
        <taxon>Micrococcales</taxon>
        <taxon>Microbacteriaceae</taxon>
        <taxon>Frigoribacterium</taxon>
    </lineage>
</organism>
<sequence>MSDSADTPVLDLLRDLVAIDSTSGSPGEAEVLLRVAAEFEGVEEARVAFAPAPDGSPAALLVAPAGLDPATPLLVFAAHADVVPVTDASAWSTDPFSLTRVGDRLVGRGASDMKSGLAAAVVAVRSALARGTAVALVVTTGEEIGCLGAPAGATLLSGLPVAAVVVPESTDNEIVLGHRGALWLTVATAGLAAHGSTPDRGRNAVLDMARLLARLEESGPPLVGHPELGAETLNVGVIAGGSVPNIVPDRCEIRVDHRVARDDVTPLTAWWRAQPEVVDVSVDLDLAAVWTRRDHPWLAGQGARVSQRPASYFTDASILVRHLEADVPVVVWGPGDPTVVHGVDESVSRQAVLDAVELFEAAALGHAAPPAP</sequence>
<evidence type="ECO:0000256" key="2">
    <source>
        <dbReference type="ARBA" id="ARBA00006247"/>
    </source>
</evidence>
<evidence type="ECO:0000313" key="10">
    <source>
        <dbReference type="Proteomes" id="UP000522688"/>
    </source>
</evidence>
<keyword evidence="5" id="KW-0862">Zinc</keyword>
<dbReference type="PROSITE" id="PS00759">
    <property type="entry name" value="ARGE_DAPE_CPG2_2"/>
    <property type="match status" value="1"/>
</dbReference>
<keyword evidence="4 8" id="KW-0378">Hydrolase</keyword>
<gene>
    <name evidence="7" type="primary">argE</name>
    <name evidence="8" type="ORF">FB463_002334</name>
    <name evidence="7" type="ORF">FFA01_09690</name>
</gene>
<dbReference type="Proteomes" id="UP000321154">
    <property type="component" value="Unassembled WGS sequence"/>
</dbReference>
<evidence type="ECO:0000256" key="5">
    <source>
        <dbReference type="ARBA" id="ARBA00022833"/>
    </source>
</evidence>
<dbReference type="GO" id="GO:0009014">
    <property type="term" value="F:succinyl-diaminopimelate desuccinylase activity"/>
    <property type="evidence" value="ECO:0007669"/>
    <property type="project" value="UniProtKB-EC"/>
</dbReference>
<keyword evidence="3" id="KW-0479">Metal-binding</keyword>